<reference evidence="1 2" key="1">
    <citation type="submission" date="2019-05" db="EMBL/GenBank/DDBJ databases">
        <title>Another draft genome of Portunus trituberculatus and its Hox gene families provides insights of decapod evolution.</title>
        <authorList>
            <person name="Jeong J.-H."/>
            <person name="Song I."/>
            <person name="Kim S."/>
            <person name="Choi T."/>
            <person name="Kim D."/>
            <person name="Ryu S."/>
            <person name="Kim W."/>
        </authorList>
    </citation>
    <scope>NUCLEOTIDE SEQUENCE [LARGE SCALE GENOMIC DNA]</scope>
    <source>
        <tissue evidence="1">Muscle</tissue>
    </source>
</reference>
<proteinExistence type="predicted"/>
<accession>A0A5B7K079</accession>
<keyword evidence="2" id="KW-1185">Reference proteome</keyword>
<name>A0A5B7K079_PORTR</name>
<dbReference type="EMBL" id="VSRR010128706">
    <property type="protein sequence ID" value="MPD01813.1"/>
    <property type="molecule type" value="Genomic_DNA"/>
</dbReference>
<comment type="caution">
    <text evidence="1">The sequence shown here is derived from an EMBL/GenBank/DDBJ whole genome shotgun (WGS) entry which is preliminary data.</text>
</comment>
<evidence type="ECO:0000313" key="2">
    <source>
        <dbReference type="Proteomes" id="UP000324222"/>
    </source>
</evidence>
<sequence length="84" mass="9702">MAPEGKRSSYTISYKLQVLNYTQEYGISSSKDFNPYNMMTHILRQQGAHDISNDVHTASWLLSAEMVDFLSRILYEIFQNVGHI</sequence>
<dbReference type="Proteomes" id="UP000324222">
    <property type="component" value="Unassembled WGS sequence"/>
</dbReference>
<protein>
    <submittedName>
        <fullName evidence="1">Uncharacterized protein</fullName>
    </submittedName>
</protein>
<evidence type="ECO:0000313" key="1">
    <source>
        <dbReference type="EMBL" id="MPD01813.1"/>
    </source>
</evidence>
<organism evidence="1 2">
    <name type="scientific">Portunus trituberculatus</name>
    <name type="common">Swimming crab</name>
    <name type="synonym">Neptunus trituberculatus</name>
    <dbReference type="NCBI Taxonomy" id="210409"/>
    <lineage>
        <taxon>Eukaryota</taxon>
        <taxon>Metazoa</taxon>
        <taxon>Ecdysozoa</taxon>
        <taxon>Arthropoda</taxon>
        <taxon>Crustacea</taxon>
        <taxon>Multicrustacea</taxon>
        <taxon>Malacostraca</taxon>
        <taxon>Eumalacostraca</taxon>
        <taxon>Eucarida</taxon>
        <taxon>Decapoda</taxon>
        <taxon>Pleocyemata</taxon>
        <taxon>Brachyura</taxon>
        <taxon>Eubrachyura</taxon>
        <taxon>Portunoidea</taxon>
        <taxon>Portunidae</taxon>
        <taxon>Portuninae</taxon>
        <taxon>Portunus</taxon>
    </lineage>
</organism>
<dbReference type="AlphaFoldDB" id="A0A5B7K079"/>
<gene>
    <name evidence="1" type="ORF">E2C01_097358</name>
</gene>